<keyword evidence="3" id="KW-1185">Reference proteome</keyword>
<evidence type="ECO:0000259" key="1">
    <source>
        <dbReference type="Pfam" id="PF13577"/>
    </source>
</evidence>
<feature type="domain" description="SnoaL-like" evidence="1">
    <location>
        <begin position="8"/>
        <end position="125"/>
    </location>
</feature>
<dbReference type="EMBL" id="SHNO01000001">
    <property type="protein sequence ID" value="MCX2976757.1"/>
    <property type="molecule type" value="Genomic_DNA"/>
</dbReference>
<dbReference type="Pfam" id="PF13577">
    <property type="entry name" value="SnoaL_4"/>
    <property type="match status" value="1"/>
</dbReference>
<dbReference type="Proteomes" id="UP001143304">
    <property type="component" value="Unassembled WGS sequence"/>
</dbReference>
<protein>
    <submittedName>
        <fullName evidence="2">Nuclear transport factor 2 family protein</fullName>
    </submittedName>
</protein>
<accession>A0ABT3T5K2</accession>
<organism evidence="2 3">
    <name type="scientific">Candidatus Marimicrobium litorale</name>
    <dbReference type="NCBI Taxonomy" id="2518991"/>
    <lineage>
        <taxon>Bacteria</taxon>
        <taxon>Pseudomonadati</taxon>
        <taxon>Pseudomonadota</taxon>
        <taxon>Gammaproteobacteria</taxon>
        <taxon>Cellvibrionales</taxon>
        <taxon>Halieaceae</taxon>
        <taxon>Marimicrobium</taxon>
    </lineage>
</organism>
<comment type="caution">
    <text evidence="2">The sequence shown here is derived from an EMBL/GenBank/DDBJ whole genome shotgun (WGS) entry which is preliminary data.</text>
</comment>
<dbReference type="InterPro" id="IPR037401">
    <property type="entry name" value="SnoaL-like"/>
</dbReference>
<evidence type="ECO:0000313" key="3">
    <source>
        <dbReference type="Proteomes" id="UP001143304"/>
    </source>
</evidence>
<dbReference type="RefSeq" id="WP_279248498.1">
    <property type="nucleotide sequence ID" value="NZ_SHNO01000001.1"/>
</dbReference>
<dbReference type="SUPFAM" id="SSF54427">
    <property type="entry name" value="NTF2-like"/>
    <property type="match status" value="1"/>
</dbReference>
<name>A0ABT3T5K2_9GAMM</name>
<reference evidence="2" key="1">
    <citation type="submission" date="2019-02" db="EMBL/GenBank/DDBJ databases">
        <authorList>
            <person name="Li S.-H."/>
        </authorList>
    </citation>
    <scope>NUCLEOTIDE SEQUENCE</scope>
    <source>
        <strain evidence="2">IMCC11814</strain>
    </source>
</reference>
<evidence type="ECO:0000313" key="2">
    <source>
        <dbReference type="EMBL" id="MCX2976757.1"/>
    </source>
</evidence>
<dbReference type="Gene3D" id="3.10.450.50">
    <property type="match status" value="1"/>
</dbReference>
<gene>
    <name evidence="2" type="ORF">EYC82_05260</name>
</gene>
<dbReference type="InterPro" id="IPR032710">
    <property type="entry name" value="NTF2-like_dom_sf"/>
</dbReference>
<sequence>MTTDLTQSRIALQDVMLTYAAAVDERDQPRYLACFEEDVEVVGFGNKTYRNRDQWVDYVWRALDKYSATQHMLGPTLATISGNRACTRTDVQALHFIAGKDTHFVLWATYKTDMQRRGDNWKISRHELIVTGTSSY</sequence>
<proteinExistence type="predicted"/>